<dbReference type="Gene3D" id="1.50.10.20">
    <property type="match status" value="1"/>
</dbReference>
<dbReference type="GO" id="GO:0031419">
    <property type="term" value="F:cobalamin binding"/>
    <property type="evidence" value="ECO:0007669"/>
    <property type="project" value="InterPro"/>
</dbReference>
<dbReference type="Proteomes" id="UP001497382">
    <property type="component" value="Unassembled WGS sequence"/>
</dbReference>
<evidence type="ECO:0000256" key="1">
    <source>
        <dbReference type="ARBA" id="ARBA00004613"/>
    </source>
</evidence>
<feature type="signal peptide" evidence="8">
    <location>
        <begin position="1"/>
        <end position="17"/>
    </location>
</feature>
<dbReference type="PRINTS" id="PR00261">
    <property type="entry name" value="LDLRECEPTOR"/>
</dbReference>
<comment type="subcellular location">
    <subcellularLocation>
        <location evidence="1">Secreted</location>
    </subcellularLocation>
</comment>
<feature type="disulfide bond" evidence="7">
    <location>
        <begin position="85"/>
        <end position="100"/>
    </location>
</feature>
<evidence type="ECO:0000256" key="4">
    <source>
        <dbReference type="ARBA" id="ARBA00023157"/>
    </source>
</evidence>
<dbReference type="InterPro" id="IPR002172">
    <property type="entry name" value="LDrepeatLR_classA_rpt"/>
</dbReference>
<dbReference type="AlphaFoldDB" id="A0AAV2C0B9"/>
<comment type="caution">
    <text evidence="9">The sequence shown here is derived from an EMBL/GenBank/DDBJ whole genome shotgun (WGS) entry which is preliminary data.</text>
</comment>
<sequence length="516" mass="58609">MEILFFYLLVGTFLCYAEDPNNCNPLSFLCMNGRCVPDRYFCDSDNHCSDNSDERYCNIHPSDPCPPGWYRCPNGKRCIPFLWMCNGRQECVDISEEDNCDDNNMILPSSIAVISPTQNAPESPNKTVVKWPTHTDPEAVMKSWFLRRKNPGSRPNRWGSQVHRIAVALHLADESTFGPGNNTGEEIRYELTMQLHRIGKKKRISSQELALYIHALLVACMDPRDFYGDDLVGELRRRVEAGGNCTNPFLILVLCNAGDTMTARDVERVTAAYGMKYRPFWTDYESLSSMALSCISTRSDVSVDEGKLNNMLQELKKRQFQNGTIGNFRTTALVTQALFIHDSYKTDFDLDSAIKFLTDHLSGRNSRLDSYYALPVLNRRSLLNVTSGHCRKESDAKEEALQKELNVNRETITVFLSILMGEESNGDRLWRLRMFVNSTIYDAIETWAKIGHRTEGGVQRGGKQAVCLGLEWEGRRSRDGDVLVRLSENSQLGQRSEDGGTKILDIKFTLQINVFH</sequence>
<dbReference type="PROSITE" id="PS01209">
    <property type="entry name" value="LDLRA_1"/>
    <property type="match status" value="2"/>
</dbReference>
<dbReference type="InterPro" id="IPR051588">
    <property type="entry name" value="Cobalamin_Transport"/>
</dbReference>
<feature type="binding site" evidence="5">
    <location>
        <position position="327"/>
    </location>
    <ligand>
        <name>cyanocob(III)alamin</name>
        <dbReference type="ChEBI" id="CHEBI:17439"/>
    </ligand>
</feature>
<feature type="disulfide bond" evidence="7">
    <location>
        <begin position="30"/>
        <end position="48"/>
    </location>
</feature>
<keyword evidence="3 8" id="KW-0732">Signal</keyword>
<comment type="caution">
    <text evidence="7">Lacks conserved residue(s) required for the propagation of feature annotation.</text>
</comment>
<dbReference type="InterPro" id="IPR023415">
    <property type="entry name" value="LDLR_class-A_CS"/>
</dbReference>
<evidence type="ECO:0000313" key="9">
    <source>
        <dbReference type="EMBL" id="CAL1301570.1"/>
    </source>
</evidence>
<proteinExistence type="predicted"/>
<accession>A0AAV2C0B9</accession>
<keyword evidence="4 6" id="KW-1015">Disulfide bond</keyword>
<reference evidence="9 10" key="1">
    <citation type="submission" date="2024-04" db="EMBL/GenBank/DDBJ databases">
        <authorList>
            <person name="Rising A."/>
            <person name="Reimegard J."/>
            <person name="Sonavane S."/>
            <person name="Akerstrom W."/>
            <person name="Nylinder S."/>
            <person name="Hedman E."/>
            <person name="Kallberg Y."/>
        </authorList>
    </citation>
    <scope>NUCLEOTIDE SEQUENCE [LARGE SCALE GENOMIC DNA]</scope>
</reference>
<keyword evidence="5" id="KW-0170">Cobalt</keyword>
<keyword evidence="10" id="KW-1185">Reference proteome</keyword>
<feature type="disulfide bond" evidence="6">
    <location>
        <begin position="255"/>
        <end position="294"/>
    </location>
</feature>
<dbReference type="Gene3D" id="4.10.400.10">
    <property type="entry name" value="Low-density Lipoprotein Receptor"/>
    <property type="match status" value="2"/>
</dbReference>
<dbReference type="CDD" id="cd00112">
    <property type="entry name" value="LDLa"/>
    <property type="match status" value="2"/>
</dbReference>
<protein>
    <recommendedName>
        <fullName evidence="11">Low-density lipoprotein receptor-related protein 2</fullName>
    </recommendedName>
</protein>
<dbReference type="EMBL" id="CAXIEN010000756">
    <property type="protein sequence ID" value="CAL1301570.1"/>
    <property type="molecule type" value="Genomic_DNA"/>
</dbReference>
<dbReference type="PANTHER" id="PTHR10559">
    <property type="entry name" value="TRANSCOBALAMIN-1/GASTRIC INTRINSIC FACTOR"/>
    <property type="match status" value="1"/>
</dbReference>
<feature type="binding site" evidence="5">
    <location>
        <position position="283"/>
    </location>
    <ligand>
        <name>cyanocob(III)alamin</name>
        <dbReference type="ChEBI" id="CHEBI:17439"/>
    </ligand>
</feature>
<dbReference type="InterPro" id="IPR036055">
    <property type="entry name" value="LDL_receptor-like_sf"/>
</dbReference>
<keyword evidence="2" id="KW-0964">Secreted</keyword>
<evidence type="ECO:0000256" key="6">
    <source>
        <dbReference type="PIRSR" id="PIRSR602157-2"/>
    </source>
</evidence>
<evidence type="ECO:0000313" key="10">
    <source>
        <dbReference type="Proteomes" id="UP001497382"/>
    </source>
</evidence>
<dbReference type="Pfam" id="PF01122">
    <property type="entry name" value="Cobalamin_bind"/>
    <property type="match status" value="1"/>
</dbReference>
<evidence type="ECO:0000256" key="2">
    <source>
        <dbReference type="ARBA" id="ARBA00022525"/>
    </source>
</evidence>
<dbReference type="Pfam" id="PF00057">
    <property type="entry name" value="Ldl_recept_a"/>
    <property type="match status" value="2"/>
</dbReference>
<evidence type="ECO:0000256" key="7">
    <source>
        <dbReference type="PROSITE-ProRule" id="PRU00124"/>
    </source>
</evidence>
<evidence type="ECO:0000256" key="3">
    <source>
        <dbReference type="ARBA" id="ARBA00022729"/>
    </source>
</evidence>
<dbReference type="PROSITE" id="PS50068">
    <property type="entry name" value="LDLRA_2"/>
    <property type="match status" value="2"/>
</dbReference>
<evidence type="ECO:0008006" key="11">
    <source>
        <dbReference type="Google" id="ProtNLM"/>
    </source>
</evidence>
<feature type="chain" id="PRO_5043460903" description="Low-density lipoprotein receptor-related protein 2" evidence="8">
    <location>
        <begin position="18"/>
        <end position="516"/>
    </location>
</feature>
<name>A0AAV2C0B9_9ARAC</name>
<organism evidence="9 10">
    <name type="scientific">Larinioides sclopetarius</name>
    <dbReference type="NCBI Taxonomy" id="280406"/>
    <lineage>
        <taxon>Eukaryota</taxon>
        <taxon>Metazoa</taxon>
        <taxon>Ecdysozoa</taxon>
        <taxon>Arthropoda</taxon>
        <taxon>Chelicerata</taxon>
        <taxon>Arachnida</taxon>
        <taxon>Araneae</taxon>
        <taxon>Araneomorphae</taxon>
        <taxon>Entelegynae</taxon>
        <taxon>Araneoidea</taxon>
        <taxon>Araneidae</taxon>
        <taxon>Larinioides</taxon>
    </lineage>
</organism>
<feature type="disulfide bond" evidence="7">
    <location>
        <begin position="23"/>
        <end position="35"/>
    </location>
</feature>
<dbReference type="SUPFAM" id="SSF57424">
    <property type="entry name" value="LDL receptor-like module"/>
    <property type="match status" value="2"/>
</dbReference>
<gene>
    <name evidence="9" type="ORF">LARSCL_LOCUS22599</name>
</gene>
<evidence type="ECO:0000256" key="5">
    <source>
        <dbReference type="PIRSR" id="PIRSR602157-1"/>
    </source>
</evidence>
<dbReference type="SMART" id="SM00192">
    <property type="entry name" value="LDLa"/>
    <property type="match status" value="2"/>
</dbReference>
<dbReference type="InterPro" id="IPR002157">
    <property type="entry name" value="Cbl-bd_prot"/>
</dbReference>
<evidence type="ECO:0000256" key="8">
    <source>
        <dbReference type="SAM" id="SignalP"/>
    </source>
</evidence>
<feature type="disulfide bond" evidence="7">
    <location>
        <begin position="42"/>
        <end position="57"/>
    </location>
</feature>
<dbReference type="PANTHER" id="PTHR10559:SF18">
    <property type="entry name" value="TRANSCOBALAMIN II"/>
    <property type="match status" value="1"/>
</dbReference>
<dbReference type="GO" id="GO:0015889">
    <property type="term" value="P:cobalamin transport"/>
    <property type="evidence" value="ECO:0007669"/>
    <property type="project" value="InterPro"/>
</dbReference>
<dbReference type="GO" id="GO:0005615">
    <property type="term" value="C:extracellular space"/>
    <property type="evidence" value="ECO:0007669"/>
    <property type="project" value="TreeGrafter"/>
</dbReference>